<accession>A0ABM6LWY5</accession>
<dbReference type="Pfam" id="PF01610">
    <property type="entry name" value="DDE_Tnp_ISL3"/>
    <property type="match status" value="1"/>
</dbReference>
<dbReference type="PANTHER" id="PTHR33498">
    <property type="entry name" value="TRANSPOSASE FOR INSERTION SEQUENCE ELEMENT IS1557"/>
    <property type="match status" value="1"/>
</dbReference>
<evidence type="ECO:0000313" key="3">
    <source>
        <dbReference type="Proteomes" id="UP000249910"/>
    </source>
</evidence>
<organism evidence="2 3">
    <name type="scientific">Francisella halioticida</name>
    <dbReference type="NCBI Taxonomy" id="549298"/>
    <lineage>
        <taxon>Bacteria</taxon>
        <taxon>Pseudomonadati</taxon>
        <taxon>Pseudomonadota</taxon>
        <taxon>Gammaproteobacteria</taxon>
        <taxon>Thiotrichales</taxon>
        <taxon>Francisellaceae</taxon>
        <taxon>Francisella</taxon>
    </lineage>
</organism>
<feature type="domain" description="Transposase IS204/IS1001/IS1096/IS1165 DDE" evidence="1">
    <location>
        <begin position="4"/>
        <end position="61"/>
    </location>
</feature>
<dbReference type="EMBL" id="CP022132">
    <property type="protein sequence ID" value="ASG66989.1"/>
    <property type="molecule type" value="Genomic_DNA"/>
</dbReference>
<evidence type="ECO:0000313" key="2">
    <source>
        <dbReference type="EMBL" id="ASG66989.1"/>
    </source>
</evidence>
<gene>
    <name evidence="2" type="ORF">CDV26_00045</name>
</gene>
<sequence length="63" mass="7575">MRQNQIYRWIENVEKSDLKIFNTFIKTLTKYKSSIANYFKSRKNSGFVEGLNNKIKVIKKKML</sequence>
<protein>
    <recommendedName>
        <fullName evidence="1">Transposase IS204/IS1001/IS1096/IS1165 DDE domain-containing protein</fullName>
    </recommendedName>
</protein>
<proteinExistence type="predicted"/>
<dbReference type="Proteomes" id="UP000249910">
    <property type="component" value="Chromosome"/>
</dbReference>
<keyword evidence="3" id="KW-1185">Reference proteome</keyword>
<evidence type="ECO:0000259" key="1">
    <source>
        <dbReference type="Pfam" id="PF01610"/>
    </source>
</evidence>
<name>A0ABM6LWY5_9GAMM</name>
<dbReference type="PANTHER" id="PTHR33498:SF1">
    <property type="entry name" value="TRANSPOSASE FOR INSERTION SEQUENCE ELEMENT IS1557"/>
    <property type="match status" value="1"/>
</dbReference>
<dbReference type="InterPro" id="IPR047951">
    <property type="entry name" value="Transpos_ISL3"/>
</dbReference>
<dbReference type="InterPro" id="IPR002560">
    <property type="entry name" value="Transposase_DDE"/>
</dbReference>
<reference evidence="2 3" key="1">
    <citation type="submission" date="2017-06" db="EMBL/GenBank/DDBJ databases">
        <title>Complete genome of Francisella halioticida.</title>
        <authorList>
            <person name="Sjodin A."/>
        </authorList>
    </citation>
    <scope>NUCLEOTIDE SEQUENCE [LARGE SCALE GENOMIC DNA]</scope>
    <source>
        <strain evidence="2 3">DSM 23729</strain>
    </source>
</reference>
<dbReference type="RefSeq" id="WP_088771554.1">
    <property type="nucleotide sequence ID" value="NZ_AP023082.1"/>
</dbReference>